<dbReference type="Proteomes" id="UP000515162">
    <property type="component" value="Chromosome 2L"/>
</dbReference>
<dbReference type="InterPro" id="IPR023415">
    <property type="entry name" value="LDLR_class-A_CS"/>
</dbReference>
<dbReference type="InterPro" id="IPR035976">
    <property type="entry name" value="Sushi/SCR/CCP_sf"/>
</dbReference>
<evidence type="ECO:0000256" key="10">
    <source>
        <dbReference type="SAM" id="SignalP"/>
    </source>
</evidence>
<dbReference type="GO" id="GO:0005886">
    <property type="term" value="C:plasma membrane"/>
    <property type="evidence" value="ECO:0007669"/>
    <property type="project" value="TreeGrafter"/>
</dbReference>
<dbReference type="Gene3D" id="2.10.70.10">
    <property type="entry name" value="Complement Module, domain 1"/>
    <property type="match status" value="1"/>
</dbReference>
<proteinExistence type="predicted"/>
<dbReference type="InterPro" id="IPR000436">
    <property type="entry name" value="Sushi_SCR_CCP_dom"/>
</dbReference>
<keyword evidence="7 9" id="KW-1015">Disulfide bond</keyword>
<comment type="subcellular location">
    <subcellularLocation>
        <location evidence="2">Endomembrane system</location>
    </subcellularLocation>
    <subcellularLocation>
        <location evidence="1">Membrane</location>
        <topology evidence="1">Single-pass membrane protein</topology>
    </subcellularLocation>
</comment>
<evidence type="ECO:0000259" key="12">
    <source>
        <dbReference type="PROSITE" id="PS50923"/>
    </source>
</evidence>
<dbReference type="InterPro" id="IPR018114">
    <property type="entry name" value="TRYPSIN_HIS"/>
</dbReference>
<feature type="disulfide bond" evidence="8">
    <location>
        <begin position="131"/>
        <end position="149"/>
    </location>
</feature>
<feature type="disulfide bond" evidence="9">
    <location>
        <begin position="377"/>
        <end position="420"/>
    </location>
</feature>
<dbReference type="InterPro" id="IPR043504">
    <property type="entry name" value="Peptidase_S1_PA_chymotrypsin"/>
</dbReference>
<feature type="disulfide bond" evidence="8">
    <location>
        <begin position="172"/>
        <end position="190"/>
    </location>
</feature>
<feature type="domain" description="Sushi" evidence="12">
    <location>
        <begin position="375"/>
        <end position="435"/>
    </location>
</feature>
<feature type="signal peptide" evidence="10">
    <location>
        <begin position="1"/>
        <end position="26"/>
    </location>
</feature>
<dbReference type="Pfam" id="PF00057">
    <property type="entry name" value="Ldl_recept_a"/>
    <property type="match status" value="1"/>
</dbReference>
<keyword evidence="5" id="KW-1133">Transmembrane helix</keyword>
<dbReference type="SUPFAM" id="SSF50494">
    <property type="entry name" value="Trypsin-like serine proteases"/>
    <property type="match status" value="1"/>
</dbReference>
<accession>A0A6P8KLM3</accession>
<evidence type="ECO:0000259" key="11">
    <source>
        <dbReference type="PROSITE" id="PS50240"/>
    </source>
</evidence>
<evidence type="ECO:0000256" key="8">
    <source>
        <dbReference type="PROSITE-ProRule" id="PRU00124"/>
    </source>
</evidence>
<dbReference type="PROSITE" id="PS00134">
    <property type="entry name" value="TRYPSIN_HIS"/>
    <property type="match status" value="1"/>
</dbReference>
<evidence type="ECO:0000256" key="6">
    <source>
        <dbReference type="ARBA" id="ARBA00023136"/>
    </source>
</evidence>
<comment type="caution">
    <text evidence="9">Lacks conserved residue(s) required for the propagation of feature annotation.</text>
</comment>
<keyword evidence="13" id="KW-1185">Reference proteome</keyword>
<keyword evidence="4" id="KW-0677">Repeat</keyword>
<organism evidence="13 14">
    <name type="scientific">Drosophila mauritiana</name>
    <name type="common">Fruit fly</name>
    <dbReference type="NCBI Taxonomy" id="7226"/>
    <lineage>
        <taxon>Eukaryota</taxon>
        <taxon>Metazoa</taxon>
        <taxon>Ecdysozoa</taxon>
        <taxon>Arthropoda</taxon>
        <taxon>Hexapoda</taxon>
        <taxon>Insecta</taxon>
        <taxon>Pterygota</taxon>
        <taxon>Neoptera</taxon>
        <taxon>Endopterygota</taxon>
        <taxon>Diptera</taxon>
        <taxon>Brachycera</taxon>
        <taxon>Muscomorpha</taxon>
        <taxon>Ephydroidea</taxon>
        <taxon>Drosophilidae</taxon>
        <taxon>Drosophila</taxon>
        <taxon>Sophophora</taxon>
    </lineage>
</organism>
<name>A0A6P8KLM3_DROMA</name>
<protein>
    <submittedName>
        <fullName evidence="14">Modular serine protease-like</fullName>
    </submittedName>
</protein>
<dbReference type="GO" id="GO:0012505">
    <property type="term" value="C:endomembrane system"/>
    <property type="evidence" value="ECO:0007669"/>
    <property type="project" value="UniProtKB-SubCell"/>
</dbReference>
<dbReference type="Gene3D" id="4.10.400.10">
    <property type="entry name" value="Low-density Lipoprotein Receptor"/>
    <property type="match status" value="4"/>
</dbReference>
<dbReference type="InterPro" id="IPR050685">
    <property type="entry name" value="LDLR"/>
</dbReference>
<dbReference type="CDD" id="cd00033">
    <property type="entry name" value="CCP"/>
    <property type="match status" value="1"/>
</dbReference>
<keyword evidence="9" id="KW-0768">Sushi</keyword>
<sequence length="690" mass="77330">MSHPLLRFEGVLLALMFILFLELSDGCEEDEEFECPEDGRCIPIDGLCDAKPDCLYASDESFTVCKVHLSDMMADKYHCATGAAIPGRLACNGIVDCSDGSDELPQVCGSDPHKLEERFRGNCTGYKDLECLPGECVPHSAKCDNVIDCSNGRDESLEICMQTCEENKCFQCANGVLLDSKDLCDNKMDCLDGSDELSNVCGNAINWKEVPPAACHETLAHRFTNKTVFQRRKALRFVYANQAAEVQCWNSDRKSWNVCMNNGSWHHDFPPCIGKPVNRNPDTNGTNGCPINWYNNETMIIINWNDNGESIALPPIRNSRVTFRCLEDLTFLPYEFKDKPVTCQANKTWIEMDFHPRCTNLCSPEHISEMYSLTPRCYNGDNGSPINCQDKYSLVPNTQVKFECASGFIHKTSDPMRVKCTEDGEWEGLRDLCEKQERHCNYECNHRLNYSEVSMSKGGDATDSLQASWLVPIYKRNSTTTRHEFVCTGNLIRLDIVLTAAHCLDDRNSRPENFLVGPTGNRSASIDPKYLHRVRNLEVYGAYSKINHIYDVGIVVLERRMDFKQDQRIVCLPYNVGSHLDLIGDAMVSSWNSDGYLSTVYGRLSEPRNGDLNVVLHDGYTLCKGDSGSGVITTCGLDNHKCLVAVVSRNVGSGDHGTFCSNNVTAATLISPHLQDYIQQLIRNNINCPE</sequence>
<keyword evidence="6" id="KW-0472">Membrane</keyword>
<dbReference type="SMART" id="SM00192">
    <property type="entry name" value="LDLa"/>
    <property type="match status" value="4"/>
</dbReference>
<evidence type="ECO:0000256" key="2">
    <source>
        <dbReference type="ARBA" id="ARBA00004308"/>
    </source>
</evidence>
<dbReference type="Pfam" id="PF00084">
    <property type="entry name" value="Sushi"/>
    <property type="match status" value="1"/>
</dbReference>
<dbReference type="InterPro" id="IPR009003">
    <property type="entry name" value="Peptidase_S1_PA"/>
</dbReference>
<dbReference type="SMART" id="SM00020">
    <property type="entry name" value="Tryp_SPc"/>
    <property type="match status" value="1"/>
</dbReference>
<keyword evidence="3" id="KW-0812">Transmembrane</keyword>
<dbReference type="Pfam" id="PF00089">
    <property type="entry name" value="Trypsin"/>
    <property type="match status" value="1"/>
</dbReference>
<dbReference type="GO" id="GO:0006508">
    <property type="term" value="P:proteolysis"/>
    <property type="evidence" value="ECO:0007669"/>
    <property type="project" value="InterPro"/>
</dbReference>
<dbReference type="PRINTS" id="PR00261">
    <property type="entry name" value="LDLRECEPTOR"/>
</dbReference>
<evidence type="ECO:0000256" key="3">
    <source>
        <dbReference type="ARBA" id="ARBA00022692"/>
    </source>
</evidence>
<dbReference type="InterPro" id="IPR036055">
    <property type="entry name" value="LDL_receptor-like_sf"/>
</dbReference>
<evidence type="ECO:0000256" key="5">
    <source>
        <dbReference type="ARBA" id="ARBA00022989"/>
    </source>
</evidence>
<gene>
    <name evidence="14" type="primary">LOC117147706</name>
</gene>
<dbReference type="PROSITE" id="PS01209">
    <property type="entry name" value="LDLRA_1"/>
    <property type="match status" value="1"/>
</dbReference>
<dbReference type="PROSITE" id="PS50068">
    <property type="entry name" value="LDLRA_2"/>
    <property type="match status" value="4"/>
</dbReference>
<evidence type="ECO:0000313" key="13">
    <source>
        <dbReference type="Proteomes" id="UP000515162"/>
    </source>
</evidence>
<keyword evidence="10" id="KW-0732">Signal</keyword>
<evidence type="ECO:0000256" key="4">
    <source>
        <dbReference type="ARBA" id="ARBA00022737"/>
    </source>
</evidence>
<dbReference type="GO" id="GO:0016192">
    <property type="term" value="P:vesicle-mediated transport"/>
    <property type="evidence" value="ECO:0007669"/>
    <property type="project" value="UniProtKB-ARBA"/>
</dbReference>
<dbReference type="SUPFAM" id="SSF57535">
    <property type="entry name" value="Complement control module/SCR domain"/>
    <property type="match status" value="1"/>
</dbReference>
<dbReference type="AlphaFoldDB" id="A0A6P8KLM3"/>
<dbReference type="RefSeq" id="XP_033170590.1">
    <property type="nucleotide sequence ID" value="XM_033314699.1"/>
</dbReference>
<dbReference type="SUPFAM" id="SSF57424">
    <property type="entry name" value="LDL receptor-like module"/>
    <property type="match status" value="4"/>
</dbReference>
<dbReference type="PROSITE" id="PS50923">
    <property type="entry name" value="SUSHI"/>
    <property type="match status" value="1"/>
</dbReference>
<feature type="chain" id="PRO_5028155034" evidence="10">
    <location>
        <begin position="27"/>
        <end position="690"/>
    </location>
</feature>
<evidence type="ECO:0000256" key="7">
    <source>
        <dbReference type="ARBA" id="ARBA00023157"/>
    </source>
</evidence>
<dbReference type="PROSITE" id="PS50240">
    <property type="entry name" value="TRYPSIN_DOM"/>
    <property type="match status" value="1"/>
</dbReference>
<dbReference type="GO" id="GO:0004252">
    <property type="term" value="F:serine-type endopeptidase activity"/>
    <property type="evidence" value="ECO:0007669"/>
    <property type="project" value="InterPro"/>
</dbReference>
<dbReference type="PANTHER" id="PTHR24270">
    <property type="entry name" value="LOW-DENSITY LIPOPROTEIN RECEPTOR-RELATED"/>
    <property type="match status" value="1"/>
</dbReference>
<dbReference type="GeneID" id="117147706"/>
<evidence type="ECO:0000256" key="1">
    <source>
        <dbReference type="ARBA" id="ARBA00004167"/>
    </source>
</evidence>
<dbReference type="InterPro" id="IPR002172">
    <property type="entry name" value="LDrepeatLR_classA_rpt"/>
</dbReference>
<reference evidence="14" key="1">
    <citation type="submission" date="2025-08" db="UniProtKB">
        <authorList>
            <consortium name="RefSeq"/>
        </authorList>
    </citation>
    <scope>IDENTIFICATION</scope>
    <source>
        <strain evidence="14">Mau12</strain>
        <tissue evidence="14">Whole Body</tissue>
    </source>
</reference>
<evidence type="ECO:0000256" key="9">
    <source>
        <dbReference type="PROSITE-ProRule" id="PRU00302"/>
    </source>
</evidence>
<evidence type="ECO:0000313" key="14">
    <source>
        <dbReference type="RefSeq" id="XP_033170590.1"/>
    </source>
</evidence>
<dbReference type="InterPro" id="IPR001254">
    <property type="entry name" value="Trypsin_dom"/>
</dbReference>
<feature type="disulfide bond" evidence="8">
    <location>
        <begin position="79"/>
        <end position="97"/>
    </location>
</feature>
<dbReference type="CDD" id="cd00112">
    <property type="entry name" value="LDLa"/>
    <property type="match status" value="3"/>
</dbReference>
<dbReference type="PANTHER" id="PTHR24270:SF62">
    <property type="entry name" value="LOW-DENSITY LIPOPROTEIN RECEPTOR-RELATED PROTEIN 2"/>
    <property type="match status" value="1"/>
</dbReference>
<dbReference type="Gene3D" id="2.40.10.10">
    <property type="entry name" value="Trypsin-like serine proteases"/>
    <property type="match status" value="1"/>
</dbReference>
<feature type="domain" description="Peptidase S1" evidence="11">
    <location>
        <begin position="456"/>
        <end position="683"/>
    </location>
</feature>